<keyword evidence="3" id="KW-0238">DNA-binding</keyword>
<dbReference type="PANTHER" id="PTHR37299:SF1">
    <property type="entry name" value="STAGE 0 SPORULATION PROTEIN A HOMOLOG"/>
    <property type="match status" value="1"/>
</dbReference>
<feature type="transmembrane region" description="Helical" evidence="1">
    <location>
        <begin position="124"/>
        <end position="144"/>
    </location>
</feature>
<feature type="transmembrane region" description="Helical" evidence="1">
    <location>
        <begin position="21"/>
        <end position="39"/>
    </location>
</feature>
<organism evidence="3 4">
    <name type="scientific">Winogradskyella maritima</name>
    <dbReference type="NCBI Taxonomy" id="1517766"/>
    <lineage>
        <taxon>Bacteria</taxon>
        <taxon>Pseudomonadati</taxon>
        <taxon>Bacteroidota</taxon>
        <taxon>Flavobacteriia</taxon>
        <taxon>Flavobacteriales</taxon>
        <taxon>Flavobacteriaceae</taxon>
        <taxon>Winogradskyella</taxon>
    </lineage>
</organism>
<dbReference type="InterPro" id="IPR046947">
    <property type="entry name" value="LytR-like"/>
</dbReference>
<evidence type="ECO:0000256" key="1">
    <source>
        <dbReference type="SAM" id="Phobius"/>
    </source>
</evidence>
<evidence type="ECO:0000259" key="2">
    <source>
        <dbReference type="PROSITE" id="PS50930"/>
    </source>
</evidence>
<sequence length="268" mass="31196">MGKTINIPEKFKIPRIGRLPLYPLLVILVFILAVLQDYIYSRIQNTGFYLSESSLYNTFWIYFIPFSIIANRLLKVTNKKNTFFKLPLKIGIGLFLSILHIVLFASLFVLVSSLIYNPTHRFSAIYNSALSNQFYIALLWYIIFPAIHSTKPKSSNLNKVYSDKIKLKIGSKIINTSTSMIQCITTDKPYSVVYINDKRLLENKSLKEFETELDPSIFIRVHRSSIINATYVKELKSRNNGDYDATLQNDLIIRLSRHFRHNWKQLIQ</sequence>
<evidence type="ECO:0000313" key="4">
    <source>
        <dbReference type="Proteomes" id="UP001595812"/>
    </source>
</evidence>
<dbReference type="GO" id="GO:0003677">
    <property type="term" value="F:DNA binding"/>
    <property type="evidence" value="ECO:0007669"/>
    <property type="project" value="UniProtKB-KW"/>
</dbReference>
<keyword evidence="1" id="KW-0472">Membrane</keyword>
<dbReference type="Pfam" id="PF04397">
    <property type="entry name" value="LytTR"/>
    <property type="match status" value="1"/>
</dbReference>
<comment type="caution">
    <text evidence="3">The sequence shown here is derived from an EMBL/GenBank/DDBJ whole genome shotgun (WGS) entry which is preliminary data.</text>
</comment>
<dbReference type="Gene3D" id="2.40.50.1020">
    <property type="entry name" value="LytTr DNA-binding domain"/>
    <property type="match status" value="1"/>
</dbReference>
<accession>A0ABV8AL45</accession>
<keyword evidence="1" id="KW-0812">Transmembrane</keyword>
<dbReference type="PANTHER" id="PTHR37299">
    <property type="entry name" value="TRANSCRIPTIONAL REGULATOR-RELATED"/>
    <property type="match status" value="1"/>
</dbReference>
<feature type="transmembrane region" description="Helical" evidence="1">
    <location>
        <begin position="59"/>
        <end position="74"/>
    </location>
</feature>
<evidence type="ECO:0000313" key="3">
    <source>
        <dbReference type="EMBL" id="MFC3877680.1"/>
    </source>
</evidence>
<protein>
    <submittedName>
        <fullName evidence="3">LytTR family DNA-binding domain-containing protein</fullName>
    </submittedName>
</protein>
<name>A0ABV8AL45_9FLAO</name>
<gene>
    <name evidence="3" type="ORF">ACFOSX_10600</name>
</gene>
<feature type="domain" description="HTH LytTR-type" evidence="2">
    <location>
        <begin position="165"/>
        <end position="268"/>
    </location>
</feature>
<keyword evidence="1" id="KW-1133">Transmembrane helix</keyword>
<keyword evidence="4" id="KW-1185">Reference proteome</keyword>
<reference evidence="4" key="1">
    <citation type="journal article" date="2019" name="Int. J. Syst. Evol. Microbiol.">
        <title>The Global Catalogue of Microorganisms (GCM) 10K type strain sequencing project: providing services to taxonomists for standard genome sequencing and annotation.</title>
        <authorList>
            <consortium name="The Broad Institute Genomics Platform"/>
            <consortium name="The Broad Institute Genome Sequencing Center for Infectious Disease"/>
            <person name="Wu L."/>
            <person name="Ma J."/>
        </authorList>
    </citation>
    <scope>NUCLEOTIDE SEQUENCE [LARGE SCALE GENOMIC DNA]</scope>
    <source>
        <strain evidence="4">CECT 8979</strain>
    </source>
</reference>
<dbReference type="SMART" id="SM00850">
    <property type="entry name" value="LytTR"/>
    <property type="match status" value="1"/>
</dbReference>
<dbReference type="EMBL" id="JBHSAT010000005">
    <property type="protein sequence ID" value="MFC3877680.1"/>
    <property type="molecule type" value="Genomic_DNA"/>
</dbReference>
<dbReference type="InterPro" id="IPR007492">
    <property type="entry name" value="LytTR_DNA-bd_dom"/>
</dbReference>
<dbReference type="PROSITE" id="PS50930">
    <property type="entry name" value="HTH_LYTTR"/>
    <property type="match status" value="1"/>
</dbReference>
<proteinExistence type="predicted"/>
<dbReference type="RefSeq" id="WP_386100550.1">
    <property type="nucleotide sequence ID" value="NZ_JBHSAT010000005.1"/>
</dbReference>
<dbReference type="Proteomes" id="UP001595812">
    <property type="component" value="Unassembled WGS sequence"/>
</dbReference>
<feature type="transmembrane region" description="Helical" evidence="1">
    <location>
        <begin position="86"/>
        <end position="112"/>
    </location>
</feature>